<dbReference type="InterPro" id="IPR004559">
    <property type="entry name" value="HemW-like"/>
</dbReference>
<dbReference type="PANTHER" id="PTHR13932:SF5">
    <property type="entry name" value="RADICAL S-ADENOSYL METHIONINE DOMAIN-CONTAINING PROTEIN 1, MITOCHONDRIAL"/>
    <property type="match status" value="1"/>
</dbReference>
<reference evidence="4" key="1">
    <citation type="submission" date="2024-04" db="EMBL/GenBank/DDBJ databases">
        <title>Mariniflexile litorale, isolated from the shallow sediments of the Sea of Japan.</title>
        <authorList>
            <person name="Romanenko L."/>
            <person name="Isaeva M."/>
        </authorList>
    </citation>
    <scope>NUCLEOTIDE SEQUENCE [LARGE SCALE GENOMIC DNA]</scope>
    <source>
        <strain evidence="4">KMM 9835</strain>
    </source>
</reference>
<comment type="function">
    <text evidence="2">Probably acts as a heme chaperone, transferring heme to an unknown acceptor. Binds one molecule of heme per monomer, possibly covalently. Binds 1 [4Fe-4S] cluster. The cluster is coordinated with 3 cysteines and an exchangeable S-adenosyl-L-methionine.</text>
</comment>
<dbReference type="SFLD" id="SFLDS00029">
    <property type="entry name" value="Radical_SAM"/>
    <property type="match status" value="1"/>
</dbReference>
<evidence type="ECO:0000313" key="4">
    <source>
        <dbReference type="EMBL" id="XBL16007.1"/>
    </source>
</evidence>
<comment type="subcellular location">
    <subcellularLocation>
        <location evidence="2">Cytoplasm</location>
    </subcellularLocation>
</comment>
<keyword evidence="2" id="KW-0143">Chaperone</keyword>
<dbReference type="GO" id="GO:0051539">
    <property type="term" value="F:4 iron, 4 sulfur cluster binding"/>
    <property type="evidence" value="ECO:0007669"/>
    <property type="project" value="UniProtKB-UniRule"/>
</dbReference>
<name>A0AAU7EKJ7_9FLAO</name>
<dbReference type="GO" id="GO:0005737">
    <property type="term" value="C:cytoplasm"/>
    <property type="evidence" value="ECO:0007669"/>
    <property type="project" value="UniProtKB-SubCell"/>
</dbReference>
<dbReference type="InterPro" id="IPR006638">
    <property type="entry name" value="Elp3/MiaA/NifB-like_rSAM"/>
</dbReference>
<evidence type="ECO:0000313" key="5">
    <source>
        <dbReference type="Proteomes" id="UP001224325"/>
    </source>
</evidence>
<dbReference type="AlphaFoldDB" id="A0AAU7EKJ7"/>
<keyword evidence="2" id="KW-0004">4Fe-4S</keyword>
<keyword evidence="2" id="KW-0411">Iron-sulfur</keyword>
<dbReference type="EMBL" id="CP155618">
    <property type="protein sequence ID" value="XBL16007.1"/>
    <property type="molecule type" value="Genomic_DNA"/>
</dbReference>
<evidence type="ECO:0000256" key="2">
    <source>
        <dbReference type="RuleBase" id="RU364116"/>
    </source>
</evidence>
<dbReference type="SFLD" id="SFLDG01065">
    <property type="entry name" value="anaerobic_coproporphyrinogen-I"/>
    <property type="match status" value="1"/>
</dbReference>
<keyword evidence="2" id="KW-0479">Metal-binding</keyword>
<keyword evidence="2" id="KW-0963">Cytoplasm</keyword>
<dbReference type="SUPFAM" id="SSF102114">
    <property type="entry name" value="Radical SAM enzymes"/>
    <property type="match status" value="1"/>
</dbReference>
<dbReference type="InterPro" id="IPR034505">
    <property type="entry name" value="Coproporphyrinogen-III_oxidase"/>
</dbReference>
<evidence type="ECO:0000259" key="3">
    <source>
        <dbReference type="PROSITE" id="PS51918"/>
    </source>
</evidence>
<dbReference type="GO" id="GO:0004109">
    <property type="term" value="F:coproporphyrinogen oxidase activity"/>
    <property type="evidence" value="ECO:0007669"/>
    <property type="project" value="InterPro"/>
</dbReference>
<protein>
    <recommendedName>
        <fullName evidence="2">Heme chaperone HemW</fullName>
    </recommendedName>
</protein>
<dbReference type="GO" id="GO:0006779">
    <property type="term" value="P:porphyrin-containing compound biosynthetic process"/>
    <property type="evidence" value="ECO:0007669"/>
    <property type="project" value="InterPro"/>
</dbReference>
<accession>A0AAU7EKJ7</accession>
<dbReference type="InterPro" id="IPR010723">
    <property type="entry name" value="HemN_C"/>
</dbReference>
<proteinExistence type="inferred from homology"/>
<sequence>MNNISKYNNDEEASFGGWGTVYIHIPFCKQACHYCDFHFSTSLKKKDVLVNALAKEMELRKDEFKNKTVETIYFGGGTPSLLTVDELGFLIDTVYKNYQVVDNPEITLEANPDDLSNNLIIQLSKSPINRLSIGVQSFYEADLKLMNRAHNATEAKSCLLEATKHFKNISVDLIYGIPGLTNENWIKNIETVLSFNIPHISSYALTVEPKTALDTFIKKGLIKNVDDDLAQEQFHILIEKLEASGFIHYELSNFGKPEYFSKNNSAYWQGKSYLGVGPSAHSFNGNERGWNVRNNSKYIKSIEQNVLPIETETLSITDKYNEYVMTGLRTVWGISLDKVKRDFGDSYLNYLLKASDKFVNLGLLVISCENEESNKKVLTTTRKGKFLADGLASDLFMI</sequence>
<keyword evidence="2" id="KW-0408">Iron</keyword>
<keyword evidence="5" id="KW-1185">Reference proteome</keyword>
<dbReference type="Pfam" id="PF04055">
    <property type="entry name" value="Radical_SAM"/>
    <property type="match status" value="1"/>
</dbReference>
<gene>
    <name evidence="4" type="primary">hemW</name>
    <name evidence="4" type="ORF">QLS71_008300</name>
</gene>
<dbReference type="Pfam" id="PF06969">
    <property type="entry name" value="HemN_C"/>
    <property type="match status" value="1"/>
</dbReference>
<dbReference type="KEGG" id="mlil:QLS71_008300"/>
<dbReference type="Gene3D" id="3.80.30.20">
    <property type="entry name" value="tm_1862 like domain"/>
    <property type="match status" value="1"/>
</dbReference>
<dbReference type="PANTHER" id="PTHR13932">
    <property type="entry name" value="COPROPORPHYRINIGEN III OXIDASE"/>
    <property type="match status" value="1"/>
</dbReference>
<dbReference type="Proteomes" id="UP001224325">
    <property type="component" value="Chromosome"/>
</dbReference>
<keyword evidence="2" id="KW-0949">S-adenosyl-L-methionine</keyword>
<feature type="domain" description="Radical SAM core" evidence="3">
    <location>
        <begin position="13"/>
        <end position="247"/>
    </location>
</feature>
<dbReference type="NCBIfam" id="TIGR00539">
    <property type="entry name" value="hemN_rel"/>
    <property type="match status" value="1"/>
</dbReference>
<keyword evidence="2" id="KW-0349">Heme</keyword>
<dbReference type="InterPro" id="IPR023404">
    <property type="entry name" value="rSAM_horseshoe"/>
</dbReference>
<dbReference type="SMART" id="SM00729">
    <property type="entry name" value="Elp3"/>
    <property type="match status" value="1"/>
</dbReference>
<dbReference type="CDD" id="cd01335">
    <property type="entry name" value="Radical_SAM"/>
    <property type="match status" value="1"/>
</dbReference>
<evidence type="ECO:0000256" key="1">
    <source>
        <dbReference type="ARBA" id="ARBA00006100"/>
    </source>
</evidence>
<dbReference type="InterPro" id="IPR007197">
    <property type="entry name" value="rSAM"/>
</dbReference>
<organism evidence="4 5">
    <name type="scientific">Mariniflexile litorale</name>
    <dbReference type="NCBI Taxonomy" id="3045158"/>
    <lineage>
        <taxon>Bacteria</taxon>
        <taxon>Pseudomonadati</taxon>
        <taxon>Bacteroidota</taxon>
        <taxon>Flavobacteriia</taxon>
        <taxon>Flavobacteriales</taxon>
        <taxon>Flavobacteriaceae</taxon>
        <taxon>Mariniflexile</taxon>
    </lineage>
</organism>
<dbReference type="SFLD" id="SFLDF00562">
    <property type="entry name" value="HemN-like__clustered_with_heat"/>
    <property type="match status" value="1"/>
</dbReference>
<dbReference type="PROSITE" id="PS51918">
    <property type="entry name" value="RADICAL_SAM"/>
    <property type="match status" value="1"/>
</dbReference>
<dbReference type="GO" id="GO:0046872">
    <property type="term" value="F:metal ion binding"/>
    <property type="evidence" value="ECO:0007669"/>
    <property type="project" value="UniProtKB-UniRule"/>
</dbReference>
<comment type="similarity">
    <text evidence="1">Belongs to the anaerobic coproporphyrinogen-III oxidase family. HemW subfamily.</text>
</comment>
<dbReference type="InterPro" id="IPR058240">
    <property type="entry name" value="rSAM_sf"/>
</dbReference>